<comment type="similarity">
    <text evidence="1">Belongs to the peptidase S13 family.</text>
</comment>
<protein>
    <submittedName>
        <fullName evidence="5">D-alanyl-D-alanine carboxypeptidase/D-alanyl-D-alanine-endopeptidase</fullName>
    </submittedName>
</protein>
<evidence type="ECO:0000313" key="5">
    <source>
        <dbReference type="EMBL" id="PZR11959.1"/>
    </source>
</evidence>
<dbReference type="GO" id="GO:0006508">
    <property type="term" value="P:proteolysis"/>
    <property type="evidence" value="ECO:0007669"/>
    <property type="project" value="InterPro"/>
</dbReference>
<dbReference type="PRINTS" id="PR00922">
    <property type="entry name" value="DADACBPTASE3"/>
</dbReference>
<dbReference type="Gene3D" id="3.50.80.20">
    <property type="entry name" value="D-Ala-D-Ala carboxypeptidase C, peptidase S13"/>
    <property type="match status" value="1"/>
</dbReference>
<keyword evidence="4" id="KW-0732">Signal</keyword>
<evidence type="ECO:0000256" key="4">
    <source>
        <dbReference type="SAM" id="SignalP"/>
    </source>
</evidence>
<evidence type="ECO:0000256" key="1">
    <source>
        <dbReference type="ARBA" id="ARBA00006096"/>
    </source>
</evidence>
<dbReference type="AlphaFoldDB" id="A0A2W5T8W8"/>
<dbReference type="EMBL" id="QFQP01000013">
    <property type="protein sequence ID" value="PZR11959.1"/>
    <property type="molecule type" value="Genomic_DNA"/>
</dbReference>
<feature type="signal peptide" evidence="4">
    <location>
        <begin position="1"/>
        <end position="19"/>
    </location>
</feature>
<dbReference type="Pfam" id="PF02113">
    <property type="entry name" value="Peptidase_S13"/>
    <property type="match status" value="1"/>
</dbReference>
<dbReference type="InterPro" id="IPR000667">
    <property type="entry name" value="Peptidase_S13"/>
</dbReference>
<reference evidence="5 6" key="1">
    <citation type="submission" date="2017-08" db="EMBL/GenBank/DDBJ databases">
        <title>Infants hospitalized years apart are colonized by the same room-sourced microbial strains.</title>
        <authorList>
            <person name="Brooks B."/>
            <person name="Olm M.R."/>
            <person name="Firek B.A."/>
            <person name="Baker R."/>
            <person name="Thomas B.C."/>
            <person name="Morowitz M.J."/>
            <person name="Banfield J.F."/>
        </authorList>
    </citation>
    <scope>NUCLEOTIDE SEQUENCE [LARGE SCALE GENOMIC DNA]</scope>
    <source>
        <strain evidence="5">S2_003_000_R2_14</strain>
    </source>
</reference>
<dbReference type="SUPFAM" id="SSF56601">
    <property type="entry name" value="beta-lactamase/transpeptidase-like"/>
    <property type="match status" value="1"/>
</dbReference>
<proteinExistence type="inferred from homology"/>
<dbReference type="Proteomes" id="UP000249061">
    <property type="component" value="Unassembled WGS sequence"/>
</dbReference>
<name>A0A2W5T8W8_9BACT</name>
<feature type="region of interest" description="Disordered" evidence="3">
    <location>
        <begin position="704"/>
        <end position="725"/>
    </location>
</feature>
<dbReference type="InterPro" id="IPR012338">
    <property type="entry name" value="Beta-lactam/transpept-like"/>
</dbReference>
<feature type="chain" id="PRO_5015839424" evidence="4">
    <location>
        <begin position="20"/>
        <end position="725"/>
    </location>
</feature>
<evidence type="ECO:0000256" key="3">
    <source>
        <dbReference type="SAM" id="MobiDB-lite"/>
    </source>
</evidence>
<dbReference type="PANTHER" id="PTHR30023:SF0">
    <property type="entry name" value="PENICILLIN-SENSITIVE CARBOXYPEPTIDASE A"/>
    <property type="match status" value="1"/>
</dbReference>
<keyword evidence="5" id="KW-0121">Carboxypeptidase</keyword>
<organism evidence="5 6">
    <name type="scientific">Archangium gephyra</name>
    <dbReference type="NCBI Taxonomy" id="48"/>
    <lineage>
        <taxon>Bacteria</taxon>
        <taxon>Pseudomonadati</taxon>
        <taxon>Myxococcota</taxon>
        <taxon>Myxococcia</taxon>
        <taxon>Myxococcales</taxon>
        <taxon>Cystobacterineae</taxon>
        <taxon>Archangiaceae</taxon>
        <taxon>Archangium</taxon>
    </lineage>
</organism>
<dbReference type="GO" id="GO:0004185">
    <property type="term" value="F:serine-type carboxypeptidase activity"/>
    <property type="evidence" value="ECO:0007669"/>
    <property type="project" value="InterPro"/>
</dbReference>
<evidence type="ECO:0000313" key="6">
    <source>
        <dbReference type="Proteomes" id="UP000249061"/>
    </source>
</evidence>
<keyword evidence="5" id="KW-0645">Protease</keyword>
<gene>
    <name evidence="5" type="primary">dacB</name>
    <name evidence="5" type="ORF">DI536_16670</name>
</gene>
<comment type="caution">
    <text evidence="5">The sequence shown here is derived from an EMBL/GenBank/DDBJ whole genome shotgun (WGS) entry which is preliminary data.</text>
</comment>
<sequence length="725" mass="77775">MRTNSIVALIVALSFSAFAAPKAQDREALRKTMESVISTSTLNKARVGVQVRSLDDGSIVFSRDADELLNPASNVKLFTAAAALARLGPEYRFETEFLTDNEFKDGKAKVLYIRGRGDPSITTERLYGMIAELVHAGLKEVQDIVVDDTWFDSERQPPGFDQEYGDKAYLAPTGALSLNWNTIGVYLRPADAAGGKATVEVEPPSDYFVVESTVSTGNKTQRRFTVSSSVDKDRVRQKIVADGVVPEEKGTWSVWKKIDQPALYFGFTAKALLQQRGVKVKGRLRQGTTPNYGVKMLHVAQSDTLDIVLKKLNKNSSNFVAEQLIKTLGAEGRGVPGSHAKGIDVVEDFLERDVGIPRGSYVMKNGSGLNDTNRFSAGQTNRLLVHMMERFTVMPEYLSSVGIAGKDGTLKYRFEGSDAVGRLRAKTGTLETVSALSGYVQSVGGERFVFSIMVNDFSGRAGTVVPNIDALGAAVAASGSTGGPSAAVAALTPASVVGPFEELKKRLQTYVGLAQKGEKRNVALLRTAWRSEKDPAVRAIIADALYQSDPREGASVRVLLDSALASEDVYGRIKKASLEAGFDLPVLPSLVELAAAGNVDAAARLFDFVKFDRADERSSAWLAEQLAVVATDAPQELLLALKSAPEADRGLIIDSLVRGMVKAGQPDAPFWNVLRQNEGAADPSMVTFVKNLETTLSMKIAEAKAPGAVPPPEPASAAPQTAPGG</sequence>
<dbReference type="NCBIfam" id="TIGR00666">
    <property type="entry name" value="PBP4"/>
    <property type="match status" value="1"/>
</dbReference>
<dbReference type="GO" id="GO:0000270">
    <property type="term" value="P:peptidoglycan metabolic process"/>
    <property type="evidence" value="ECO:0007669"/>
    <property type="project" value="TreeGrafter"/>
</dbReference>
<feature type="compositionally biased region" description="Low complexity" evidence="3">
    <location>
        <begin position="715"/>
        <end position="725"/>
    </location>
</feature>
<keyword evidence="2" id="KW-0378">Hydrolase</keyword>
<dbReference type="PANTHER" id="PTHR30023">
    <property type="entry name" value="D-ALANYL-D-ALANINE CARBOXYPEPTIDASE"/>
    <property type="match status" value="1"/>
</dbReference>
<dbReference type="Gene3D" id="3.40.710.10">
    <property type="entry name" value="DD-peptidase/beta-lactamase superfamily"/>
    <property type="match status" value="2"/>
</dbReference>
<accession>A0A2W5T8W8</accession>
<evidence type="ECO:0000256" key="2">
    <source>
        <dbReference type="ARBA" id="ARBA00022801"/>
    </source>
</evidence>